<sequence length="1367" mass="153802">MADPKDDRVSVFARLSKPNLDDRLKIPEGLVSKLNFAEAVGVQKESMSLDFFPLKDKTQSRIDLPLELAQKAAKEYHTTLYGYFLGPRLPFAIVQRYVKVAWGKFGFSDMMMNSNGFYFFKFNDKGGSESVIGSGPLMIRRVPLFVFPWEPNKGITKPLHTTCPLWVKLHNIPLVAFNTEGISRIASALGVPKQMDAVGELKRELEVVVPSLDGGSDVPVTIRVEYLWEPVQCSTCLVFGHKLSSCPNASRVPQQVKNNVDSEGFTRVANEDLNGNDADGTNVVTVDIVDASEVPNVDKLDGNPSSVQQVHVPTPAMVEPSSSSMHSPVSNVVEQVSKAASIPEPPKPPEKPPLKGILKNPNRFAALAAGAGVVESKRGDDGVKNKKDSGSKKLVVDGGGKLKPVVDLMVLESHAQYMHCEVRFRDSQDGFFVSFVYAANRGVDRRLLRSGLRKFKVLMGNKPWLVVRDFNCLLFPHDALGGQSRRNADMMEFAACLEDVELFDVRYMGIHHTWCQKPREEARLRRKLDRILTNTEFTSCFQDATARFLPRGLSDHSPGVITFNALKHELDTVQLAIDLDPSNTDLREDLESYRMAYQQACWNDMSAARQRAKVRWLADGDANTKFFHQVVREKRHSHHIHSVCNSEGNFVYGKEVVVAFIEHFKQIIGTKDDGLDPVMPQDYFTSTVPFVDALHMIRPLDDSEIRDAMFQIGNDKAPAKVIVERMKPYLDGLISNTQSAFIPGRKITDNILMAHELVVGYHLSRGPRRCAFKIDLRKAYDMVNWDYLFGMLEGCGFHPVLIKWIKEMVSTTSFSLCLNGESVGFFKGERGIRQGDPLSPYLFTIVMEGFGMLFKRCIAEAENFGFHHGCSDLQLTHLCFADDLFVFTYGDVASVSILKKALDLFALRSGLAPNLQKSDVFFGNVADNEKTAILNCISFREGSFPIRYLGVPLSPVALKASDYGGIIAKVKERIQNWKSKFLSFGGRKQLIMSVLQSFQLYWMAVFVFPSVVIHDIEACFRDFLWAQGDSSKGKCKVAWALVCRPLDCGGLGFKRLSVWNRAIISRNIWALATNQRSLWANWIKTYVFRGAHLWSAKKSVRWSWLFAKMMAIRGEVKRFISMRVGDGSTTNAWYDQWLRCGSLLELLPYRVFHATALTTSSTVSQLLSAIDGEWPLEWIDRCPVLASVDPPTIVDQQDQVCWDVEVNSGLVFSVKAAYRSFDGLHATISWTNKVWFKGHIPKHSFCLWLASLNRLPTQDRISTWKDEPPDLKCSLCGIGMDSISHLFFECSFANQVWQIVKGQIQWSLAPNDWEMILAGLSDLTSTPTLLIQKLGLAATVYHIWRERNKRLFSHEKIPAIQLAKDII</sequence>
<dbReference type="PROSITE" id="PS50878">
    <property type="entry name" value="RT_POL"/>
    <property type="match status" value="1"/>
</dbReference>
<dbReference type="InterPro" id="IPR026960">
    <property type="entry name" value="RVT-Znf"/>
</dbReference>
<proteinExistence type="predicted"/>
<gene>
    <name evidence="2" type="ORF">OSB04_un001758</name>
</gene>
<dbReference type="PANTHER" id="PTHR33116">
    <property type="entry name" value="REVERSE TRANSCRIPTASE ZINC-BINDING DOMAIN-CONTAINING PROTEIN-RELATED-RELATED"/>
    <property type="match status" value="1"/>
</dbReference>
<evidence type="ECO:0000313" key="2">
    <source>
        <dbReference type="EMBL" id="KAJ9535163.1"/>
    </source>
</evidence>
<feature type="domain" description="Reverse transcriptase" evidence="1">
    <location>
        <begin position="672"/>
        <end position="953"/>
    </location>
</feature>
<dbReference type="SUPFAM" id="SSF56672">
    <property type="entry name" value="DNA/RNA polymerases"/>
    <property type="match status" value="1"/>
</dbReference>
<protein>
    <recommendedName>
        <fullName evidence="1">Reverse transcriptase domain-containing protein</fullName>
    </recommendedName>
</protein>
<dbReference type="SUPFAM" id="SSF56219">
    <property type="entry name" value="DNase I-like"/>
    <property type="match status" value="1"/>
</dbReference>
<dbReference type="PANTHER" id="PTHR33116:SF84">
    <property type="entry name" value="RNA-DIRECTED DNA POLYMERASE"/>
    <property type="match status" value="1"/>
</dbReference>
<dbReference type="Pfam" id="PF14111">
    <property type="entry name" value="DUF4283"/>
    <property type="match status" value="1"/>
</dbReference>
<organism evidence="2 3">
    <name type="scientific">Centaurea solstitialis</name>
    <name type="common">yellow star-thistle</name>
    <dbReference type="NCBI Taxonomy" id="347529"/>
    <lineage>
        <taxon>Eukaryota</taxon>
        <taxon>Viridiplantae</taxon>
        <taxon>Streptophyta</taxon>
        <taxon>Embryophyta</taxon>
        <taxon>Tracheophyta</taxon>
        <taxon>Spermatophyta</taxon>
        <taxon>Magnoliopsida</taxon>
        <taxon>eudicotyledons</taxon>
        <taxon>Gunneridae</taxon>
        <taxon>Pentapetalae</taxon>
        <taxon>asterids</taxon>
        <taxon>campanulids</taxon>
        <taxon>Asterales</taxon>
        <taxon>Asteraceae</taxon>
        <taxon>Carduoideae</taxon>
        <taxon>Cardueae</taxon>
        <taxon>Centaureinae</taxon>
        <taxon>Centaurea</taxon>
    </lineage>
</organism>
<dbReference type="Gene3D" id="3.60.10.10">
    <property type="entry name" value="Endonuclease/exonuclease/phosphatase"/>
    <property type="match status" value="1"/>
</dbReference>
<dbReference type="InterPro" id="IPR036691">
    <property type="entry name" value="Endo/exonu/phosph_ase_sf"/>
</dbReference>
<keyword evidence="3" id="KW-1185">Reference proteome</keyword>
<accession>A0AA38SN74</accession>
<dbReference type="Pfam" id="PF13966">
    <property type="entry name" value="zf-RVT"/>
    <property type="match status" value="1"/>
</dbReference>
<dbReference type="Pfam" id="PF00078">
    <property type="entry name" value="RVT_1"/>
    <property type="match status" value="1"/>
</dbReference>
<evidence type="ECO:0000313" key="3">
    <source>
        <dbReference type="Proteomes" id="UP001172457"/>
    </source>
</evidence>
<reference evidence="2" key="1">
    <citation type="submission" date="2023-03" db="EMBL/GenBank/DDBJ databases">
        <title>Chromosome-scale reference genome and RAD-based genetic map of yellow starthistle (Centaurea solstitialis) reveal putative structural variation and QTLs associated with invader traits.</title>
        <authorList>
            <person name="Reatini B."/>
            <person name="Cang F.A."/>
            <person name="Jiang Q."/>
            <person name="Mckibben M.T.W."/>
            <person name="Barker M.S."/>
            <person name="Rieseberg L.H."/>
            <person name="Dlugosch K.M."/>
        </authorList>
    </citation>
    <scope>NUCLEOTIDE SEQUENCE</scope>
    <source>
        <strain evidence="2">CAN-66</strain>
        <tissue evidence="2">Leaf</tissue>
    </source>
</reference>
<dbReference type="Proteomes" id="UP001172457">
    <property type="component" value="Unassembled WGS sequence"/>
</dbReference>
<dbReference type="InterPro" id="IPR043502">
    <property type="entry name" value="DNA/RNA_pol_sf"/>
</dbReference>
<dbReference type="EMBL" id="JARYMX010000583">
    <property type="protein sequence ID" value="KAJ9535163.1"/>
    <property type="molecule type" value="Genomic_DNA"/>
</dbReference>
<comment type="caution">
    <text evidence="2">The sequence shown here is derived from an EMBL/GenBank/DDBJ whole genome shotgun (WGS) entry which is preliminary data.</text>
</comment>
<evidence type="ECO:0000259" key="1">
    <source>
        <dbReference type="PROSITE" id="PS50878"/>
    </source>
</evidence>
<name>A0AA38SN74_9ASTR</name>
<dbReference type="InterPro" id="IPR025558">
    <property type="entry name" value="DUF4283"/>
</dbReference>
<dbReference type="CDD" id="cd01650">
    <property type="entry name" value="RT_nLTR_like"/>
    <property type="match status" value="1"/>
</dbReference>
<dbReference type="InterPro" id="IPR000477">
    <property type="entry name" value="RT_dom"/>
</dbReference>